<gene>
    <name evidence="1" type="ORF">JOE42_002431</name>
</gene>
<sequence>MVTTPRYGGDSLSDLLPSVLGALGVPGESDTVGLGLSGVRRVCVLLVDGLGARQLSAHASAAPTLSSLTERVVTATFPSTTATSLASLGTGRTPGEHGIVGYLTAVPGFDRPMNPLHWRLHGQGPRVDLLAELVPEQFQPRDTVFERAAADGVSVTRIAPSYQRESGLTRAVLRGGDFSASVSAGDLVAETSRALRRGERSLVYSYWSELDLTGHVRGPDSDAWRHELTQVDTIVAGILGELPSDAALIVTADHGMVQIGTRVDIDATPALTADVRMICGEPRARHVFADAGAAATVLDAWRETLGPDHLVVGRDDAVSRGWFGPSVRPEVAACIGDVLALALGDGALIRRGAEPNQSALPGHHGSLTDVEMTVPLLVARS</sequence>
<reference evidence="1 2" key="1">
    <citation type="submission" date="2021-01" db="EMBL/GenBank/DDBJ databases">
        <title>Genomics of switchgrass bacterial isolates.</title>
        <authorList>
            <person name="Shade A."/>
        </authorList>
    </citation>
    <scope>NUCLEOTIDE SEQUENCE [LARGE SCALE GENOMIC DNA]</scope>
    <source>
        <strain evidence="1 2">PvP111</strain>
    </source>
</reference>
<dbReference type="EMBL" id="JAFBBK010000001">
    <property type="protein sequence ID" value="MBM7415698.1"/>
    <property type="molecule type" value="Genomic_DNA"/>
</dbReference>
<protein>
    <submittedName>
        <fullName evidence="1">Arylsulfatase A-like enzyme</fullName>
    </submittedName>
</protein>
<dbReference type="Gene3D" id="3.40.720.10">
    <property type="entry name" value="Alkaline Phosphatase, subunit A"/>
    <property type="match status" value="1"/>
</dbReference>
<evidence type="ECO:0000313" key="2">
    <source>
        <dbReference type="Proteomes" id="UP000703038"/>
    </source>
</evidence>
<name>A0ABS2KUX6_9NOCA</name>
<dbReference type="Proteomes" id="UP000703038">
    <property type="component" value="Unassembled WGS sequence"/>
</dbReference>
<dbReference type="Pfam" id="PF01663">
    <property type="entry name" value="Phosphodiest"/>
    <property type="match status" value="1"/>
</dbReference>
<evidence type="ECO:0000313" key="1">
    <source>
        <dbReference type="EMBL" id="MBM7415698.1"/>
    </source>
</evidence>
<organism evidence="1 2">
    <name type="scientific">Rhodococcoides corynebacterioides</name>
    <dbReference type="NCBI Taxonomy" id="53972"/>
    <lineage>
        <taxon>Bacteria</taxon>
        <taxon>Bacillati</taxon>
        <taxon>Actinomycetota</taxon>
        <taxon>Actinomycetes</taxon>
        <taxon>Mycobacteriales</taxon>
        <taxon>Nocardiaceae</taxon>
        <taxon>Rhodococcoides</taxon>
    </lineage>
</organism>
<dbReference type="PANTHER" id="PTHR10151:SF120">
    <property type="entry name" value="BIS(5'-ADENOSYL)-TRIPHOSPHATASE"/>
    <property type="match status" value="1"/>
</dbReference>
<dbReference type="InterPro" id="IPR017850">
    <property type="entry name" value="Alkaline_phosphatase_core_sf"/>
</dbReference>
<dbReference type="InterPro" id="IPR002591">
    <property type="entry name" value="Phosphodiest/P_Trfase"/>
</dbReference>
<accession>A0ABS2KUX6</accession>
<comment type="caution">
    <text evidence="1">The sequence shown here is derived from an EMBL/GenBank/DDBJ whole genome shotgun (WGS) entry which is preliminary data.</text>
</comment>
<keyword evidence="2" id="KW-1185">Reference proteome</keyword>
<dbReference type="RefSeq" id="WP_204868690.1">
    <property type="nucleotide sequence ID" value="NZ_JAFBBK010000001.1"/>
</dbReference>
<dbReference type="SUPFAM" id="SSF53649">
    <property type="entry name" value="Alkaline phosphatase-like"/>
    <property type="match status" value="1"/>
</dbReference>
<dbReference type="PANTHER" id="PTHR10151">
    <property type="entry name" value="ECTONUCLEOTIDE PYROPHOSPHATASE/PHOSPHODIESTERASE"/>
    <property type="match status" value="1"/>
</dbReference>
<proteinExistence type="predicted"/>